<comment type="caution">
    <text evidence="1">The sequence shown here is derived from an EMBL/GenBank/DDBJ whole genome shotgun (WGS) entry which is preliminary data.</text>
</comment>
<proteinExistence type="predicted"/>
<reference evidence="2" key="1">
    <citation type="submission" date="2017-09" db="EMBL/GenBank/DDBJ databases">
        <title>Depth-based differentiation of microbial function through sediment-hosted aquifers and enrichment of novel symbionts in the deep terrestrial subsurface.</title>
        <authorList>
            <person name="Probst A.J."/>
            <person name="Ladd B."/>
            <person name="Jarett J.K."/>
            <person name="Geller-Mcgrath D.E."/>
            <person name="Sieber C.M.K."/>
            <person name="Emerson J.B."/>
            <person name="Anantharaman K."/>
            <person name="Thomas B.C."/>
            <person name="Malmstrom R."/>
            <person name="Stieglmeier M."/>
            <person name="Klingl A."/>
            <person name="Woyke T."/>
            <person name="Ryan C.M."/>
            <person name="Banfield J.F."/>
        </authorList>
    </citation>
    <scope>NUCLEOTIDE SEQUENCE [LARGE SCALE GENOMIC DNA]</scope>
</reference>
<name>A0A2M8ES00_9BACT</name>
<dbReference type="InterPro" id="IPR011009">
    <property type="entry name" value="Kinase-like_dom_sf"/>
</dbReference>
<dbReference type="EMBL" id="PFSF01000069">
    <property type="protein sequence ID" value="PJC27900.1"/>
    <property type="molecule type" value="Genomic_DNA"/>
</dbReference>
<organism evidence="1 2">
    <name type="scientific">Candidatus Shapirobacteria bacterium CG_4_9_14_0_2_um_filter_39_11</name>
    <dbReference type="NCBI Taxonomy" id="1974478"/>
    <lineage>
        <taxon>Bacteria</taxon>
        <taxon>Candidatus Shapironibacteriota</taxon>
    </lineage>
</organism>
<dbReference type="Proteomes" id="UP000229816">
    <property type="component" value="Unassembled WGS sequence"/>
</dbReference>
<protein>
    <recommendedName>
        <fullName evidence="3">Protein kinase domain-containing protein</fullName>
    </recommendedName>
</protein>
<accession>A0A2M8ES00</accession>
<dbReference type="SUPFAM" id="SSF56112">
    <property type="entry name" value="Protein kinase-like (PK-like)"/>
    <property type="match status" value="1"/>
</dbReference>
<gene>
    <name evidence="1" type="ORF">CO054_03135</name>
</gene>
<evidence type="ECO:0000313" key="1">
    <source>
        <dbReference type="EMBL" id="PJC27900.1"/>
    </source>
</evidence>
<dbReference type="AlphaFoldDB" id="A0A2M8ES00"/>
<evidence type="ECO:0000313" key="2">
    <source>
        <dbReference type="Proteomes" id="UP000229816"/>
    </source>
</evidence>
<evidence type="ECO:0008006" key="3">
    <source>
        <dbReference type="Google" id="ProtNLM"/>
    </source>
</evidence>
<sequence length="240" mass="28282">MVYAPGVIRNGEGRQGLLDEDIADYDYQKSEEFLKAGIRTYRILAIIKLEEIVVNKKKLSLPEAIEENIIDENFHPVVEIRSFGTKARIDDLGSYFHQDIKEMKLLVNDAIKLVSQELGCEKPISEKEYLMWFAKMLGFSVGLMHKNGWFHNYLSPHNITLDCRIADLDSVSQLTDKREQEKDLEWARFSLDELLNFFHIIDSQEREVFEKQLQKNYDSVFPPKERERYFNELKQSKQKR</sequence>